<sequence>MTVRMGGTNWRGVLARLAATMMLVAGAAVWTASPAAAAYTFTGQFQNFATGMCLDSNSAGSIYTLPCQAGNSWQMWTVSYADKAPSGYDRVTIRNRQSGLCLDMWEFGGPQQHANPCNGGLRQLIEGYGSNWNQVSLRLNFFDTRYICVDTHGSGDAYARACNYGSFQTWRLNGR</sequence>
<dbReference type="Pfam" id="PF14200">
    <property type="entry name" value="RicinB_lectin_2"/>
    <property type="match status" value="1"/>
</dbReference>
<dbReference type="STRING" id="121616.GA0070216_102378"/>
<evidence type="ECO:0000259" key="2">
    <source>
        <dbReference type="Pfam" id="PF14200"/>
    </source>
</evidence>
<dbReference type="InterPro" id="IPR000772">
    <property type="entry name" value="Ricin_B_lectin"/>
</dbReference>
<name>A0A1C4VHD6_9ACTN</name>
<feature type="domain" description="Ricin B lectin" evidence="2">
    <location>
        <begin position="43"/>
        <end position="108"/>
    </location>
</feature>
<evidence type="ECO:0000313" key="3">
    <source>
        <dbReference type="EMBL" id="SCE83383.1"/>
    </source>
</evidence>
<accession>A0A1C4VHD6</accession>
<protein>
    <submittedName>
        <fullName evidence="3">Ricin-type beta-trefoil lectin domain</fullName>
    </submittedName>
</protein>
<reference evidence="4" key="1">
    <citation type="submission" date="2016-06" db="EMBL/GenBank/DDBJ databases">
        <authorList>
            <person name="Varghese N."/>
            <person name="Submissions Spin"/>
        </authorList>
    </citation>
    <scope>NUCLEOTIDE SEQUENCE [LARGE SCALE GENOMIC DNA]</scope>
    <source>
        <strain evidence="4">DSM 44100</strain>
    </source>
</reference>
<dbReference type="CDD" id="cd23415">
    <property type="entry name" value="beta-trefoil_Ricin_AH"/>
    <property type="match status" value="1"/>
</dbReference>
<keyword evidence="1" id="KW-0732">Signal</keyword>
<organism evidence="3 4">
    <name type="scientific">Micromonospora matsumotoense</name>
    <dbReference type="NCBI Taxonomy" id="121616"/>
    <lineage>
        <taxon>Bacteria</taxon>
        <taxon>Bacillati</taxon>
        <taxon>Actinomycetota</taxon>
        <taxon>Actinomycetes</taxon>
        <taxon>Micromonosporales</taxon>
        <taxon>Micromonosporaceae</taxon>
        <taxon>Micromonospora</taxon>
    </lineage>
</organism>
<evidence type="ECO:0000256" key="1">
    <source>
        <dbReference type="SAM" id="SignalP"/>
    </source>
</evidence>
<dbReference type="Gene3D" id="2.80.10.50">
    <property type="match status" value="1"/>
</dbReference>
<proteinExistence type="predicted"/>
<dbReference type="RefSeq" id="WP_141723011.1">
    <property type="nucleotide sequence ID" value="NZ_FMCU01000002.1"/>
</dbReference>
<gene>
    <name evidence="3" type="ORF">GA0070216_102378</name>
</gene>
<dbReference type="EMBL" id="FMCU01000002">
    <property type="protein sequence ID" value="SCE83383.1"/>
    <property type="molecule type" value="Genomic_DNA"/>
</dbReference>
<dbReference type="GO" id="GO:0030246">
    <property type="term" value="F:carbohydrate binding"/>
    <property type="evidence" value="ECO:0007669"/>
    <property type="project" value="UniProtKB-KW"/>
</dbReference>
<keyword evidence="3" id="KW-0430">Lectin</keyword>
<feature type="chain" id="PRO_5038376106" evidence="1">
    <location>
        <begin position="28"/>
        <end position="175"/>
    </location>
</feature>
<dbReference type="AlphaFoldDB" id="A0A1C4VHD6"/>
<dbReference type="PROSITE" id="PS50231">
    <property type="entry name" value="RICIN_B_LECTIN"/>
    <property type="match status" value="1"/>
</dbReference>
<evidence type="ECO:0000313" key="4">
    <source>
        <dbReference type="Proteomes" id="UP000198797"/>
    </source>
</evidence>
<dbReference type="Proteomes" id="UP000198797">
    <property type="component" value="Unassembled WGS sequence"/>
</dbReference>
<keyword evidence="4" id="KW-1185">Reference proteome</keyword>
<dbReference type="SUPFAM" id="SSF50370">
    <property type="entry name" value="Ricin B-like lectins"/>
    <property type="match status" value="1"/>
</dbReference>
<dbReference type="OrthoDB" id="3534750at2"/>
<dbReference type="InterPro" id="IPR035992">
    <property type="entry name" value="Ricin_B-like_lectins"/>
</dbReference>
<feature type="signal peptide" evidence="1">
    <location>
        <begin position="1"/>
        <end position="27"/>
    </location>
</feature>